<gene>
    <name evidence="9" type="ORF">METZ01_LOCUS41112</name>
</gene>
<dbReference type="Pfam" id="PF00246">
    <property type="entry name" value="Peptidase_M14"/>
    <property type="match status" value="1"/>
</dbReference>
<dbReference type="InterPro" id="IPR000834">
    <property type="entry name" value="Peptidase_M14"/>
</dbReference>
<comment type="similarity">
    <text evidence="2">Belongs to the peptidase M14 family.</text>
</comment>
<dbReference type="Pfam" id="PF18962">
    <property type="entry name" value="Por_Secre_tail"/>
    <property type="match status" value="1"/>
</dbReference>
<proteinExistence type="inferred from homology"/>
<dbReference type="GO" id="GO:0008270">
    <property type="term" value="F:zinc ion binding"/>
    <property type="evidence" value="ECO:0007669"/>
    <property type="project" value="InterPro"/>
</dbReference>
<dbReference type="InterPro" id="IPR008969">
    <property type="entry name" value="CarboxyPept-like_regulatory"/>
</dbReference>
<keyword evidence="4" id="KW-0479">Metal-binding</keyword>
<comment type="cofactor">
    <cofactor evidence="1">
        <name>Zn(2+)</name>
        <dbReference type="ChEBI" id="CHEBI:29105"/>
    </cofactor>
</comment>
<evidence type="ECO:0000256" key="3">
    <source>
        <dbReference type="ARBA" id="ARBA00022670"/>
    </source>
</evidence>
<evidence type="ECO:0000256" key="7">
    <source>
        <dbReference type="ARBA" id="ARBA00023049"/>
    </source>
</evidence>
<dbReference type="PANTHER" id="PTHR11705">
    <property type="entry name" value="PROTEASE FAMILY M14 CARBOXYPEPTIDASE A,B"/>
    <property type="match status" value="1"/>
</dbReference>
<dbReference type="AlphaFoldDB" id="A0A381RBD0"/>
<dbReference type="PROSITE" id="PS00132">
    <property type="entry name" value="CARBOXYPEPT_ZN_1"/>
    <property type="match status" value="1"/>
</dbReference>
<reference evidence="9" key="1">
    <citation type="submission" date="2018-05" db="EMBL/GenBank/DDBJ databases">
        <authorList>
            <person name="Lanie J.A."/>
            <person name="Ng W.-L."/>
            <person name="Kazmierczak K.M."/>
            <person name="Andrzejewski T.M."/>
            <person name="Davidsen T.M."/>
            <person name="Wayne K.J."/>
            <person name="Tettelin H."/>
            <person name="Glass J.I."/>
            <person name="Rusch D."/>
            <person name="Podicherti R."/>
            <person name="Tsui H.-C.T."/>
            <person name="Winkler M.E."/>
        </authorList>
    </citation>
    <scope>NUCLEOTIDE SEQUENCE</scope>
</reference>
<name>A0A381RBD0_9ZZZZ</name>
<dbReference type="GO" id="GO:0006508">
    <property type="term" value="P:proteolysis"/>
    <property type="evidence" value="ECO:0007669"/>
    <property type="project" value="UniProtKB-KW"/>
</dbReference>
<protein>
    <recommendedName>
        <fullName evidence="8">Peptidase M14 domain-containing protein</fullName>
    </recommendedName>
</protein>
<keyword evidence="3" id="KW-0645">Protease</keyword>
<evidence type="ECO:0000256" key="4">
    <source>
        <dbReference type="ARBA" id="ARBA00022723"/>
    </source>
</evidence>
<dbReference type="GO" id="GO:0005615">
    <property type="term" value="C:extracellular space"/>
    <property type="evidence" value="ECO:0007669"/>
    <property type="project" value="TreeGrafter"/>
</dbReference>
<organism evidence="9">
    <name type="scientific">marine metagenome</name>
    <dbReference type="NCBI Taxonomy" id="408172"/>
    <lineage>
        <taxon>unclassified sequences</taxon>
        <taxon>metagenomes</taxon>
        <taxon>ecological metagenomes</taxon>
    </lineage>
</organism>
<dbReference type="EMBL" id="UINC01001761">
    <property type="protein sequence ID" value="SUZ88258.1"/>
    <property type="molecule type" value="Genomic_DNA"/>
</dbReference>
<evidence type="ECO:0000256" key="1">
    <source>
        <dbReference type="ARBA" id="ARBA00001947"/>
    </source>
</evidence>
<evidence type="ECO:0000256" key="2">
    <source>
        <dbReference type="ARBA" id="ARBA00005988"/>
    </source>
</evidence>
<keyword evidence="5" id="KW-0378">Hydrolase</keyword>
<dbReference type="InterPro" id="IPR026444">
    <property type="entry name" value="Secre_tail"/>
</dbReference>
<dbReference type="Gene3D" id="3.40.630.10">
    <property type="entry name" value="Zn peptidases"/>
    <property type="match status" value="1"/>
</dbReference>
<dbReference type="SUPFAM" id="SSF53187">
    <property type="entry name" value="Zn-dependent exopeptidases"/>
    <property type="match status" value="1"/>
</dbReference>
<dbReference type="SMART" id="SM00631">
    <property type="entry name" value="Zn_pept"/>
    <property type="match status" value="1"/>
</dbReference>
<evidence type="ECO:0000256" key="6">
    <source>
        <dbReference type="ARBA" id="ARBA00022833"/>
    </source>
</evidence>
<keyword evidence="7" id="KW-0482">Metalloprotease</keyword>
<dbReference type="NCBIfam" id="TIGR04183">
    <property type="entry name" value="Por_Secre_tail"/>
    <property type="match status" value="1"/>
</dbReference>
<dbReference type="PANTHER" id="PTHR11705:SF143">
    <property type="entry name" value="SLL0236 PROTEIN"/>
    <property type="match status" value="1"/>
</dbReference>
<dbReference type="PROSITE" id="PS52035">
    <property type="entry name" value="PEPTIDASE_M14"/>
    <property type="match status" value="1"/>
</dbReference>
<dbReference type="Gene3D" id="2.60.40.1120">
    <property type="entry name" value="Carboxypeptidase-like, regulatory domain"/>
    <property type="match status" value="1"/>
</dbReference>
<sequence>MKALGKTVVFICSCIVLIDAQALDSRYHSFPEIQEFLDSLNQIDDFNSIYRVDTIGYSGQEQLPIFAVKISDNVEIKEDEPRVLFIGQLHAEEILGVEALLKLITEMLDPHPAEVQHMAILKQNLETWIIPTLNPEGMNVVHDGLDVSFRKNKNDFSPEGPWPNNYFDYDPAIGEDIDGVDLNRNFDFNWVFGDTFMEPDPSNYAAHYDYYRGATPWSEPEIRAIRDLGLENDFVFSIAWHSSRSGNLSERVYNSWRWDGDKKTPDNTAIKGIGDQIAGLIFKENSTDTYQSLYGQSRNGKAHDWFYHATGCFQYLIECGTSNLQPDSALVEDTIDRLMPAMLFLMDRTIGYNVDASQITGIITDGGTGIPLEDAIITIEELFGGVQNPRRSDEFGRYRRIVEPGTYSVRFEKSGYYPLNFTITANASSPTTQNVTLVPIPLHNVDITIASFQLPVVLDENPFLVIVNGNISDTVEMDFNHVHSLTIPEGEWEFTIYWDYLIPWRRTIAISGDQELNVNMPQPSWMQNIYGGTILDSSSFSTIMGPWVFDNSIRTQEGLFYANSDSLDSIFTLETDLYVFPQEMNVVALRINHQWEFEWEHDSLSITLMDSIDNTIAEMTLSGHHWSEPIRHRLVIADTNGFNNIKVKLEVSRDETINYRGCKINSIELYAGNDYTLGGLAEGPVIGKKSEGVSVTNIYPNPSTGMIGIDLINSSQPVTIMVYNLLGQEVYFEKIRPKYRQRHPWRYNLLDNISGTTSSGVYFVKIISEQQTFTKKCVLLKP</sequence>
<dbReference type="Pfam" id="PF13620">
    <property type="entry name" value="CarboxypepD_reg"/>
    <property type="match status" value="1"/>
</dbReference>
<dbReference type="InterPro" id="IPR057246">
    <property type="entry name" value="CARBOXYPEPT_ZN_1"/>
</dbReference>
<keyword evidence="6" id="KW-0862">Zinc</keyword>
<dbReference type="SUPFAM" id="SSF49464">
    <property type="entry name" value="Carboxypeptidase regulatory domain-like"/>
    <property type="match status" value="1"/>
</dbReference>
<evidence type="ECO:0000313" key="9">
    <source>
        <dbReference type="EMBL" id="SUZ88258.1"/>
    </source>
</evidence>
<feature type="domain" description="Peptidase M14" evidence="8">
    <location>
        <begin position="26"/>
        <end position="349"/>
    </location>
</feature>
<evidence type="ECO:0000256" key="5">
    <source>
        <dbReference type="ARBA" id="ARBA00022801"/>
    </source>
</evidence>
<accession>A0A381RBD0</accession>
<evidence type="ECO:0000259" key="8">
    <source>
        <dbReference type="PROSITE" id="PS52035"/>
    </source>
</evidence>
<dbReference type="GO" id="GO:0004181">
    <property type="term" value="F:metallocarboxypeptidase activity"/>
    <property type="evidence" value="ECO:0007669"/>
    <property type="project" value="InterPro"/>
</dbReference>